<accession>A0A368X6Z9</accession>
<protein>
    <submittedName>
        <fullName evidence="1">Uncharacterized protein</fullName>
    </submittedName>
</protein>
<dbReference type="RefSeq" id="WP_114354397.1">
    <property type="nucleotide sequence ID" value="NZ_QPJJ01000021.1"/>
</dbReference>
<dbReference type="OrthoDB" id="3196277at2"/>
<gene>
    <name evidence="1" type="ORF">DFR57_1213</name>
</gene>
<name>A0A368X6Z9_9BACI</name>
<evidence type="ECO:0000313" key="1">
    <source>
        <dbReference type="EMBL" id="RCW62966.1"/>
    </source>
</evidence>
<dbReference type="Proteomes" id="UP000252585">
    <property type="component" value="Unassembled WGS sequence"/>
</dbReference>
<evidence type="ECO:0000313" key="2">
    <source>
        <dbReference type="Proteomes" id="UP000252585"/>
    </source>
</evidence>
<sequence>MSTNTFQIDLDSEVLRLLRDKVNEEQNIIFNKRNKAHRAWDKICAIMDRLDDTVEYLNGLKLNTGKYKNSSFDFFDFMNNASVVVDCIKKLSKIFDVSNDKMKKSIDIFNQTGKDGKGTDEKYFEYLRSLCSIHPVETSHHIRYQDNDFECSPFVLWNNRKGWINNDYDLSAVVYTSNDEDYVKRVQIYISQIFDYVKTRLEFVQEIIKSIDDYQKKVIADFQKKTIKKEQEFDNYIAYLRNINIEKIARYGSESAFSFDYIIDLFEIKLSNPKNQEKMNLYLNIFKYAIEFEHNSIQNMSDRGFENNGLIHSEKKLESTLYSELYSPHSGSHELREYSYNLQKINYLKYDSGFQNKQWAHIQIKEMLPFLERYVSFKGVNDDFEHYVLVQLALYLDSLENKCFLNMNIPNDLKYRERVLSDKEWKDLFTEK</sequence>
<reference evidence="1 2" key="1">
    <citation type="submission" date="2018-07" db="EMBL/GenBank/DDBJ databases">
        <title>Genomic Encyclopedia of Type Strains, Phase IV (KMG-IV): sequencing the most valuable type-strain genomes for metagenomic binning, comparative biology and taxonomic classification.</title>
        <authorList>
            <person name="Goeker M."/>
        </authorList>
    </citation>
    <scope>NUCLEOTIDE SEQUENCE [LARGE SCALE GENOMIC DNA]</scope>
    <source>
        <strain evidence="1 2">DSM 27696</strain>
    </source>
</reference>
<dbReference type="EMBL" id="QPJJ01000021">
    <property type="protein sequence ID" value="RCW62966.1"/>
    <property type="molecule type" value="Genomic_DNA"/>
</dbReference>
<comment type="caution">
    <text evidence="1">The sequence shown here is derived from an EMBL/GenBank/DDBJ whole genome shotgun (WGS) entry which is preliminary data.</text>
</comment>
<dbReference type="AlphaFoldDB" id="A0A368X6Z9"/>
<keyword evidence="2" id="KW-1185">Reference proteome</keyword>
<organism evidence="1 2">
    <name type="scientific">Saliterribacillus persicus</name>
    <dbReference type="NCBI Taxonomy" id="930114"/>
    <lineage>
        <taxon>Bacteria</taxon>
        <taxon>Bacillati</taxon>
        <taxon>Bacillota</taxon>
        <taxon>Bacilli</taxon>
        <taxon>Bacillales</taxon>
        <taxon>Bacillaceae</taxon>
        <taxon>Saliterribacillus</taxon>
    </lineage>
</organism>
<proteinExistence type="predicted"/>